<dbReference type="EMBL" id="FOHE01000009">
    <property type="protein sequence ID" value="SET34044.1"/>
    <property type="molecule type" value="Genomic_DNA"/>
</dbReference>
<organism evidence="2 3">
    <name type="scientific">Oceanobacillus limi</name>
    <dbReference type="NCBI Taxonomy" id="930131"/>
    <lineage>
        <taxon>Bacteria</taxon>
        <taxon>Bacillati</taxon>
        <taxon>Bacillota</taxon>
        <taxon>Bacilli</taxon>
        <taxon>Bacillales</taxon>
        <taxon>Bacillaceae</taxon>
        <taxon>Oceanobacillus</taxon>
    </lineage>
</organism>
<evidence type="ECO:0000256" key="1">
    <source>
        <dbReference type="SAM" id="Phobius"/>
    </source>
</evidence>
<keyword evidence="1" id="KW-1133">Transmembrane helix</keyword>
<dbReference type="Pfam" id="PF14068">
    <property type="entry name" value="YuiB"/>
    <property type="match status" value="1"/>
</dbReference>
<dbReference type="STRING" id="930131.SAMN05216389_10961"/>
<evidence type="ECO:0000313" key="2">
    <source>
        <dbReference type="EMBL" id="SET34044.1"/>
    </source>
</evidence>
<keyword evidence="3" id="KW-1185">Reference proteome</keyword>
<reference evidence="2 3" key="1">
    <citation type="submission" date="2016-10" db="EMBL/GenBank/DDBJ databases">
        <authorList>
            <person name="de Groot N.N."/>
        </authorList>
    </citation>
    <scope>NUCLEOTIDE SEQUENCE [LARGE SCALE GENOMIC DNA]</scope>
    <source>
        <strain evidence="2 3">IBRC-M 10780</strain>
    </source>
</reference>
<feature type="transmembrane region" description="Helical" evidence="1">
    <location>
        <begin position="44"/>
        <end position="64"/>
    </location>
</feature>
<keyword evidence="1" id="KW-0472">Membrane</keyword>
<dbReference type="Proteomes" id="UP000198618">
    <property type="component" value="Unassembled WGS sequence"/>
</dbReference>
<name>A0A1I0DPI1_9BACI</name>
<dbReference type="AlphaFoldDB" id="A0A1I0DPI1"/>
<accession>A0A1I0DPI1</accession>
<protein>
    <submittedName>
        <fullName evidence="2">Putative membrane protein</fullName>
    </submittedName>
</protein>
<evidence type="ECO:0000313" key="3">
    <source>
        <dbReference type="Proteomes" id="UP000198618"/>
    </source>
</evidence>
<gene>
    <name evidence="2" type="ORF">SAMN05216389_10961</name>
</gene>
<proteinExistence type="predicted"/>
<keyword evidence="1" id="KW-0812">Transmembrane</keyword>
<dbReference type="InterPro" id="IPR025917">
    <property type="entry name" value="YuiB"/>
</dbReference>
<sequence>MTFIYPFIIIIIVDNISTIDYFTQTGEAFQTLFTRVVNLTAIDIVILAAGFIGTIVSGFVIKYLRKNGYQMF</sequence>